<keyword evidence="2" id="KW-1185">Reference proteome</keyword>
<name>A0ACC2VTW9_9TREE</name>
<evidence type="ECO:0000313" key="2">
    <source>
        <dbReference type="Proteomes" id="UP001230649"/>
    </source>
</evidence>
<gene>
    <name evidence="1" type="ORF">QFC20_005055</name>
</gene>
<protein>
    <submittedName>
        <fullName evidence="1">Uncharacterized protein</fullName>
    </submittedName>
</protein>
<accession>A0ACC2VTW9</accession>
<sequence length="295" mass="31576">MTEGGIASWKLTEGQAFSAGDVLLEIETDKATIDVEAQDDGVMGKILVKDGEKGVQVGRVIAVLAEEGDDLAAIEVPGDLGPEGEASAAPEKKEEPVKAETPKEDKVEPKSEEKHHHEITHSHPLFPSVSRLLADSNLSPEEIMNLKGTGRKGMLTKGDVLFALGKIKDARGSAAKLEPVTMGVPAKKEGEVKTKDAPKPAAPQMDGIAWRRAILAGLEKATKPVLPLSSSTSPITAYETPAHEFDELLEPYSSLFQKPAQPKVELPSVDLLVQEKEQAHFPGKAGGKDEWEGLF</sequence>
<dbReference type="EMBL" id="JASBWS010000065">
    <property type="protein sequence ID" value="KAJ9102226.1"/>
    <property type="molecule type" value="Genomic_DNA"/>
</dbReference>
<proteinExistence type="predicted"/>
<dbReference type="Proteomes" id="UP001230649">
    <property type="component" value="Unassembled WGS sequence"/>
</dbReference>
<organism evidence="1 2">
    <name type="scientific">Naganishia adeliensis</name>
    <dbReference type="NCBI Taxonomy" id="92952"/>
    <lineage>
        <taxon>Eukaryota</taxon>
        <taxon>Fungi</taxon>
        <taxon>Dikarya</taxon>
        <taxon>Basidiomycota</taxon>
        <taxon>Agaricomycotina</taxon>
        <taxon>Tremellomycetes</taxon>
        <taxon>Filobasidiales</taxon>
        <taxon>Filobasidiaceae</taxon>
        <taxon>Naganishia</taxon>
    </lineage>
</organism>
<comment type="caution">
    <text evidence="1">The sequence shown here is derived from an EMBL/GenBank/DDBJ whole genome shotgun (WGS) entry which is preliminary data.</text>
</comment>
<reference evidence="1" key="1">
    <citation type="submission" date="2023-04" db="EMBL/GenBank/DDBJ databases">
        <title>Draft Genome sequencing of Naganishia species isolated from polar environments using Oxford Nanopore Technology.</title>
        <authorList>
            <person name="Leo P."/>
            <person name="Venkateswaran K."/>
        </authorList>
    </citation>
    <scope>NUCLEOTIDE SEQUENCE</scope>
    <source>
        <strain evidence="1">MNA-CCFEE 5262</strain>
    </source>
</reference>
<evidence type="ECO:0000313" key="1">
    <source>
        <dbReference type="EMBL" id="KAJ9102226.1"/>
    </source>
</evidence>